<accession>A0A4U8W2C0</accession>
<dbReference type="GO" id="GO:0003677">
    <property type="term" value="F:DNA binding"/>
    <property type="evidence" value="ECO:0007669"/>
    <property type="project" value="UniProtKB-KW"/>
</dbReference>
<dbReference type="Pfam" id="PF00392">
    <property type="entry name" value="GntR"/>
    <property type="match status" value="1"/>
</dbReference>
<dbReference type="PROSITE" id="PS50949">
    <property type="entry name" value="HTH_GNTR"/>
    <property type="match status" value="1"/>
</dbReference>
<dbReference type="SUPFAM" id="SSF46785">
    <property type="entry name" value="Winged helix' DNA-binding domain"/>
    <property type="match status" value="1"/>
</dbReference>
<protein>
    <submittedName>
        <fullName evidence="5">DNA-binding transcriptional repressor MngR</fullName>
    </submittedName>
</protein>
<proteinExistence type="predicted"/>
<evidence type="ECO:0000256" key="2">
    <source>
        <dbReference type="ARBA" id="ARBA00023125"/>
    </source>
</evidence>
<dbReference type="GO" id="GO:0003700">
    <property type="term" value="F:DNA-binding transcription factor activity"/>
    <property type="evidence" value="ECO:0007669"/>
    <property type="project" value="InterPro"/>
</dbReference>
<gene>
    <name evidence="5" type="ORF">NCTC10797_03823</name>
</gene>
<keyword evidence="2 5" id="KW-0238">DNA-binding</keyword>
<evidence type="ECO:0000313" key="5">
    <source>
        <dbReference type="EMBL" id="VFB00032.1"/>
    </source>
</evidence>
<dbReference type="RefSeq" id="WP_197731565.1">
    <property type="nucleotide sequence ID" value="NZ_LR215973.1"/>
</dbReference>
<dbReference type="PRINTS" id="PR00035">
    <property type="entry name" value="HTHGNTR"/>
</dbReference>
<evidence type="ECO:0000256" key="3">
    <source>
        <dbReference type="ARBA" id="ARBA00023163"/>
    </source>
</evidence>
<evidence type="ECO:0000313" key="6">
    <source>
        <dbReference type="Proteomes" id="UP000290439"/>
    </source>
</evidence>
<keyword evidence="1" id="KW-0805">Transcription regulation</keyword>
<keyword evidence="3" id="KW-0804">Transcription</keyword>
<name>A0A4U8W2C0_9NOCA</name>
<organism evidence="5 6">
    <name type="scientific">Nocardia cyriacigeorgica</name>
    <dbReference type="NCBI Taxonomy" id="135487"/>
    <lineage>
        <taxon>Bacteria</taxon>
        <taxon>Bacillati</taxon>
        <taxon>Actinomycetota</taxon>
        <taxon>Actinomycetes</taxon>
        <taxon>Mycobacteriales</taxon>
        <taxon>Nocardiaceae</taxon>
        <taxon>Nocardia</taxon>
    </lineage>
</organism>
<dbReference type="InterPro" id="IPR036388">
    <property type="entry name" value="WH-like_DNA-bd_sf"/>
</dbReference>
<sequence>MSETGATLPKYLRIAEDIRGRIERGELGVGDELESERELALRWAVARPTAAKALNVLRQSGIVEPQPGRVAETYCSSRWIS</sequence>
<evidence type="ECO:0000256" key="1">
    <source>
        <dbReference type="ARBA" id="ARBA00023015"/>
    </source>
</evidence>
<reference evidence="5 6" key="1">
    <citation type="submission" date="2019-02" db="EMBL/GenBank/DDBJ databases">
        <authorList>
            <consortium name="Pathogen Informatics"/>
        </authorList>
    </citation>
    <scope>NUCLEOTIDE SEQUENCE [LARGE SCALE GENOMIC DNA]</scope>
    <source>
        <strain evidence="5 6">3012STDY6756504</strain>
    </source>
</reference>
<dbReference type="PANTHER" id="PTHR44846:SF17">
    <property type="entry name" value="GNTR-FAMILY TRANSCRIPTIONAL REGULATOR"/>
    <property type="match status" value="1"/>
</dbReference>
<dbReference type="SMART" id="SM00345">
    <property type="entry name" value="HTH_GNTR"/>
    <property type="match status" value="1"/>
</dbReference>
<dbReference type="Gene3D" id="1.10.10.10">
    <property type="entry name" value="Winged helix-like DNA-binding domain superfamily/Winged helix DNA-binding domain"/>
    <property type="match status" value="1"/>
</dbReference>
<dbReference type="AlphaFoldDB" id="A0A4U8W2C0"/>
<dbReference type="EMBL" id="LR215973">
    <property type="protein sequence ID" value="VFB00032.1"/>
    <property type="molecule type" value="Genomic_DNA"/>
</dbReference>
<dbReference type="InterPro" id="IPR050679">
    <property type="entry name" value="Bact_HTH_transcr_reg"/>
</dbReference>
<evidence type="ECO:0000259" key="4">
    <source>
        <dbReference type="PROSITE" id="PS50949"/>
    </source>
</evidence>
<dbReference type="CDD" id="cd07377">
    <property type="entry name" value="WHTH_GntR"/>
    <property type="match status" value="1"/>
</dbReference>
<dbReference type="GO" id="GO:0045892">
    <property type="term" value="P:negative regulation of DNA-templated transcription"/>
    <property type="evidence" value="ECO:0007669"/>
    <property type="project" value="TreeGrafter"/>
</dbReference>
<dbReference type="InterPro" id="IPR000524">
    <property type="entry name" value="Tscrpt_reg_HTH_GntR"/>
</dbReference>
<dbReference type="PANTHER" id="PTHR44846">
    <property type="entry name" value="MANNOSYL-D-GLYCERATE TRANSPORT/METABOLISM SYSTEM REPRESSOR MNGR-RELATED"/>
    <property type="match status" value="1"/>
</dbReference>
<feature type="domain" description="HTH gntR-type" evidence="4">
    <location>
        <begin position="8"/>
        <end position="78"/>
    </location>
</feature>
<dbReference type="InterPro" id="IPR036390">
    <property type="entry name" value="WH_DNA-bd_sf"/>
</dbReference>
<dbReference type="Proteomes" id="UP000290439">
    <property type="component" value="Chromosome"/>
</dbReference>